<dbReference type="PANTHER" id="PTHR11141">
    <property type="entry name" value="PROTEIN TRANSPORT PROTEIN SEC23"/>
    <property type="match status" value="1"/>
</dbReference>
<organism evidence="2 3">
    <name type="scientific">Saccharomycodes ludwigii</name>
    <dbReference type="NCBI Taxonomy" id="36035"/>
    <lineage>
        <taxon>Eukaryota</taxon>
        <taxon>Fungi</taxon>
        <taxon>Dikarya</taxon>
        <taxon>Ascomycota</taxon>
        <taxon>Saccharomycotina</taxon>
        <taxon>Saccharomycetes</taxon>
        <taxon>Saccharomycodales</taxon>
        <taxon>Saccharomycodaceae</taxon>
        <taxon>Saccharomycodes</taxon>
    </lineage>
</organism>
<evidence type="ECO:0000313" key="2">
    <source>
        <dbReference type="EMBL" id="SSD59356.1"/>
    </source>
</evidence>
<keyword evidence="1" id="KW-0931">ER-Golgi transport</keyword>
<keyword evidence="1" id="KW-0968">Cytoplasmic vesicle</keyword>
<dbReference type="VEuPathDB" id="FungiDB:SCODWIG_01117"/>
<dbReference type="InterPro" id="IPR036465">
    <property type="entry name" value="vWFA_dom_sf"/>
</dbReference>
<keyword evidence="1" id="KW-0333">Golgi apparatus</keyword>
<dbReference type="Gene3D" id="2.30.30.380">
    <property type="entry name" value="Zn-finger domain of Sec23/24"/>
    <property type="match status" value="1"/>
</dbReference>
<dbReference type="GO" id="GO:0015031">
    <property type="term" value="P:protein transport"/>
    <property type="evidence" value="ECO:0007669"/>
    <property type="project" value="UniProtKB-KW"/>
</dbReference>
<keyword evidence="3" id="KW-1185">Reference proteome</keyword>
<comment type="subcellular location">
    <subcellularLocation>
        <location evidence="1">Cytoplasm</location>
    </subcellularLocation>
    <subcellularLocation>
        <location evidence="1">Cytoplasmic vesicle</location>
        <location evidence="1">COPII-coated vesicle membrane</location>
        <topology evidence="1">Peripheral membrane protein</topology>
        <orientation evidence="1">Cytoplasmic side</orientation>
    </subcellularLocation>
    <subcellularLocation>
        <location evidence="1">Endoplasmic reticulum membrane</location>
        <topology evidence="1">Peripheral membrane protein</topology>
        <orientation evidence="1">Cytoplasmic side</orientation>
    </subcellularLocation>
    <subcellularLocation>
        <location evidence="1">Golgi apparatus membrane</location>
        <topology evidence="1">Peripheral membrane protein</topology>
        <orientation evidence="1">Cytoplasmic side</orientation>
    </subcellularLocation>
</comment>
<reference evidence="3" key="1">
    <citation type="submission" date="2018-06" db="EMBL/GenBank/DDBJ databases">
        <authorList>
            <person name="Guldener U."/>
        </authorList>
    </citation>
    <scope>NUCLEOTIDE SEQUENCE [LARGE SCALE GENOMIC DNA]</scope>
    <source>
        <strain evidence="3">UTAD17</strain>
    </source>
</reference>
<dbReference type="GO" id="GO:0046872">
    <property type="term" value="F:metal ion binding"/>
    <property type="evidence" value="ECO:0007669"/>
    <property type="project" value="UniProtKB-KW"/>
</dbReference>
<protein>
    <recommendedName>
        <fullName evidence="1">Protein transport protein SEC23</fullName>
    </recommendedName>
</protein>
<dbReference type="AlphaFoldDB" id="A0A376B3U6"/>
<keyword evidence="1" id="KW-0472">Membrane</keyword>
<keyword evidence="1" id="KW-0862">Zinc</keyword>
<dbReference type="Gene3D" id="3.40.50.410">
    <property type="entry name" value="von Willebrand factor, type A domain"/>
    <property type="match status" value="1"/>
</dbReference>
<gene>
    <name evidence="2" type="ORF">SCODWIG_01117</name>
</gene>
<sequence>MSIYQSHNVFPTFRLESSKYYPNLLNCKDTNGNINMIFEPNLYTFETPNHNDSQIKVVNVDQFIINKTCKNCKALQSNISFDFNNTNLNISTNWVCPFCQNINRNLTRNLDNDLSDYLNSNTNYTLYDSCTPPIHGLSENLKMVLILDLVLQDEFEFDQLKYFMTKFENLLLANQKNNELVPSICIVLLGNDSKVSLHLTDTEIPLTIKSLKDLHSSLVNKLWIHDTTQVHMIFQNVLNIVAKTNKKNSHKKRLKRAIGFGLEVANGITALDLRAQSSAPSDIKSCYKITSVLFGPATASPGKIVSSSMKSTIRDFKTVKEPQLLKDSMKYYAQVLSSSPEFDQVIGYDFIVCSVQDIGLWEMLPNDKCRLVTFQDSFVDSLQFEMDLNQWWNQWYMVFSDLQIFVTNSNKFQINGCFLPHRNVTTDATVNKTSNFNPKLFVSDVRIEGCIKQSKFTQLLHTPIFKNVTVSFYMDTLSKTPKAVEYGINIGNNHNEEEYDVKTRTKSFNAYPPTVSTQFQLHYYYRGKSYYEVATIKNPTTMQFANTLPIKINPRVSIISLVKQISSYIYNKKIDSDIQNFQWELHTLNTKLIDLATFFYNRLHLDDNNSLEVNDFTMLLYMLCFTTSLLNVSSNVSPDEYLRDLELKYWNNSVLSFNDLLLEFNPNVYKIDRNSKGDKFSITKIDFTLTVPILESRSMVSVTHQNSNPSMELELVLVLSQNIYIRTRDVIEDKNWLENIQSYLINKLGYKNKAIEFVKIGSSKDRYIINKLDPHIFFGPNNSKFDFNKFKDQLAKKAETINF</sequence>
<comment type="function">
    <text evidence="1">Component of the coat protein complex II (COPII) which promotes the formation of transport vesicles from the endoplasmic reticulum (ER). The coat has two main functions, the physical deformation of the endoplasmic reticulum membrane into vesicles and the selection of cargo molecules.</text>
</comment>
<proteinExistence type="inferred from homology"/>
<keyword evidence="1" id="KW-0813">Transport</keyword>
<comment type="similarity">
    <text evidence="1">Belongs to the SEC23/SEC24 family. SEC23 subfamily.</text>
</comment>
<name>A0A376B3U6_9ASCO</name>
<evidence type="ECO:0000256" key="1">
    <source>
        <dbReference type="RuleBase" id="RU365030"/>
    </source>
</evidence>
<dbReference type="Proteomes" id="UP000262825">
    <property type="component" value="Unassembled WGS sequence"/>
</dbReference>
<dbReference type="GO" id="GO:0030127">
    <property type="term" value="C:COPII vesicle coat"/>
    <property type="evidence" value="ECO:0007669"/>
    <property type="project" value="TreeGrafter"/>
</dbReference>
<accession>A0A376B3U6</accession>
<dbReference type="InterPro" id="IPR037364">
    <property type="entry name" value="Sec23"/>
</dbReference>
<dbReference type="Gene3D" id="2.60.40.1670">
    <property type="entry name" value="beta-sandwich domain of Sec23/24"/>
    <property type="match status" value="1"/>
</dbReference>
<dbReference type="SUPFAM" id="SSF53300">
    <property type="entry name" value="vWA-like"/>
    <property type="match status" value="1"/>
</dbReference>
<dbReference type="GO" id="GO:0000139">
    <property type="term" value="C:Golgi membrane"/>
    <property type="evidence" value="ECO:0007669"/>
    <property type="project" value="UniProtKB-SubCell"/>
</dbReference>
<dbReference type="EMBL" id="UFAJ01000129">
    <property type="protein sequence ID" value="SSD59356.1"/>
    <property type="molecule type" value="Genomic_DNA"/>
</dbReference>
<dbReference type="PANTHER" id="PTHR11141:SF0">
    <property type="entry name" value="PROTEIN TRANSPORT PROTEIN SEC23"/>
    <property type="match status" value="1"/>
</dbReference>
<dbReference type="GO" id="GO:0090110">
    <property type="term" value="P:COPII-coated vesicle cargo loading"/>
    <property type="evidence" value="ECO:0007669"/>
    <property type="project" value="TreeGrafter"/>
</dbReference>
<dbReference type="GO" id="GO:0070971">
    <property type="term" value="C:endoplasmic reticulum exit site"/>
    <property type="evidence" value="ECO:0007669"/>
    <property type="project" value="TreeGrafter"/>
</dbReference>
<dbReference type="GO" id="GO:0005096">
    <property type="term" value="F:GTPase activator activity"/>
    <property type="evidence" value="ECO:0007669"/>
    <property type="project" value="TreeGrafter"/>
</dbReference>
<keyword evidence="1" id="KW-0479">Metal-binding</keyword>
<dbReference type="GO" id="GO:0005789">
    <property type="term" value="C:endoplasmic reticulum membrane"/>
    <property type="evidence" value="ECO:0007669"/>
    <property type="project" value="UniProtKB-SubCell"/>
</dbReference>
<keyword evidence="1" id="KW-0256">Endoplasmic reticulum</keyword>
<keyword evidence="1" id="KW-0653">Protein transport</keyword>
<evidence type="ECO:0000313" key="3">
    <source>
        <dbReference type="Proteomes" id="UP000262825"/>
    </source>
</evidence>
<keyword evidence="1" id="KW-0963">Cytoplasm</keyword>